<dbReference type="Gene3D" id="1.10.287.130">
    <property type="match status" value="1"/>
</dbReference>
<dbReference type="InterPro" id="IPR050736">
    <property type="entry name" value="Sensor_HK_Regulatory"/>
</dbReference>
<evidence type="ECO:0000256" key="6">
    <source>
        <dbReference type="ARBA" id="ARBA00022777"/>
    </source>
</evidence>
<evidence type="ECO:0000259" key="8">
    <source>
        <dbReference type="PROSITE" id="PS50109"/>
    </source>
</evidence>
<dbReference type="Pfam" id="PF00512">
    <property type="entry name" value="HisKA"/>
    <property type="match status" value="1"/>
</dbReference>
<dbReference type="CDD" id="cd00082">
    <property type="entry name" value="HisKA"/>
    <property type="match status" value="1"/>
</dbReference>
<evidence type="ECO:0000313" key="9">
    <source>
        <dbReference type="EMBL" id="MFC5176320.1"/>
    </source>
</evidence>
<dbReference type="InterPro" id="IPR003661">
    <property type="entry name" value="HisK_dim/P_dom"/>
</dbReference>
<dbReference type="Pfam" id="PF01590">
    <property type="entry name" value="GAF"/>
    <property type="match status" value="1"/>
</dbReference>
<evidence type="ECO:0000256" key="7">
    <source>
        <dbReference type="ARBA" id="ARBA00023012"/>
    </source>
</evidence>
<comment type="catalytic activity">
    <reaction evidence="1">
        <text>ATP + protein L-histidine = ADP + protein N-phospho-L-histidine.</text>
        <dbReference type="EC" id="2.7.13.3"/>
    </reaction>
</comment>
<dbReference type="Gene3D" id="3.30.450.40">
    <property type="match status" value="2"/>
</dbReference>
<comment type="subcellular location">
    <subcellularLocation>
        <location evidence="2">Cell membrane</location>
    </subcellularLocation>
</comment>
<name>A0ABW0BG87_9ACTN</name>
<dbReference type="GO" id="GO:0005524">
    <property type="term" value="F:ATP binding"/>
    <property type="evidence" value="ECO:0007669"/>
    <property type="project" value="UniProtKB-KW"/>
</dbReference>
<evidence type="ECO:0000313" key="10">
    <source>
        <dbReference type="Proteomes" id="UP001596087"/>
    </source>
</evidence>
<proteinExistence type="predicted"/>
<protein>
    <recommendedName>
        <fullName evidence="3">histidine kinase</fullName>
        <ecNumber evidence="3">2.7.13.3</ecNumber>
    </recommendedName>
</protein>
<keyword evidence="6" id="KW-0418">Kinase</keyword>
<dbReference type="Pfam" id="PF02518">
    <property type="entry name" value="HATPase_c"/>
    <property type="match status" value="1"/>
</dbReference>
<evidence type="ECO:0000256" key="5">
    <source>
        <dbReference type="ARBA" id="ARBA00022679"/>
    </source>
</evidence>
<dbReference type="RefSeq" id="WP_378588512.1">
    <property type="nucleotide sequence ID" value="NZ_JBHSKD010000007.1"/>
</dbReference>
<dbReference type="InterPro" id="IPR005467">
    <property type="entry name" value="His_kinase_dom"/>
</dbReference>
<dbReference type="PRINTS" id="PR00344">
    <property type="entry name" value="BCTRLSENSOR"/>
</dbReference>
<keyword evidence="9" id="KW-0067">ATP-binding</keyword>
<dbReference type="SUPFAM" id="SSF55874">
    <property type="entry name" value="ATPase domain of HSP90 chaperone/DNA topoisomerase II/histidine kinase"/>
    <property type="match status" value="1"/>
</dbReference>
<dbReference type="SUPFAM" id="SSF55781">
    <property type="entry name" value="GAF domain-like"/>
    <property type="match status" value="2"/>
</dbReference>
<dbReference type="InterPro" id="IPR036890">
    <property type="entry name" value="HATPase_C_sf"/>
</dbReference>
<dbReference type="PANTHER" id="PTHR43711">
    <property type="entry name" value="TWO-COMPONENT HISTIDINE KINASE"/>
    <property type="match status" value="1"/>
</dbReference>
<dbReference type="SMART" id="SM00388">
    <property type="entry name" value="HisKA"/>
    <property type="match status" value="1"/>
</dbReference>
<dbReference type="Proteomes" id="UP001596087">
    <property type="component" value="Unassembled WGS sequence"/>
</dbReference>
<dbReference type="InterPro" id="IPR036097">
    <property type="entry name" value="HisK_dim/P_sf"/>
</dbReference>
<dbReference type="PANTHER" id="PTHR43711:SF28">
    <property type="entry name" value="SENSOR HISTIDINE KINASE YXDK"/>
    <property type="match status" value="1"/>
</dbReference>
<gene>
    <name evidence="9" type="ORF">ACFPGP_06540</name>
</gene>
<dbReference type="InterPro" id="IPR029016">
    <property type="entry name" value="GAF-like_dom_sf"/>
</dbReference>
<keyword evidence="7" id="KW-0902">Two-component regulatory system</keyword>
<dbReference type="EC" id="2.7.13.3" evidence="3"/>
<evidence type="ECO:0000256" key="3">
    <source>
        <dbReference type="ARBA" id="ARBA00012438"/>
    </source>
</evidence>
<keyword evidence="4" id="KW-0597">Phosphoprotein</keyword>
<reference evidence="10" key="1">
    <citation type="journal article" date="2019" name="Int. J. Syst. Evol. Microbiol.">
        <title>The Global Catalogue of Microorganisms (GCM) 10K type strain sequencing project: providing services to taxonomists for standard genome sequencing and annotation.</title>
        <authorList>
            <consortium name="The Broad Institute Genomics Platform"/>
            <consortium name="The Broad Institute Genome Sequencing Center for Infectious Disease"/>
            <person name="Wu L."/>
            <person name="Ma J."/>
        </authorList>
    </citation>
    <scope>NUCLEOTIDE SEQUENCE [LARGE SCALE GENOMIC DNA]</scope>
    <source>
        <strain evidence="10">DFY41</strain>
    </source>
</reference>
<dbReference type="InterPro" id="IPR004358">
    <property type="entry name" value="Sig_transdc_His_kin-like_C"/>
</dbReference>
<dbReference type="SUPFAM" id="SSF47384">
    <property type="entry name" value="Homodimeric domain of signal transducing histidine kinase"/>
    <property type="match status" value="1"/>
</dbReference>
<dbReference type="SMART" id="SM00387">
    <property type="entry name" value="HATPase_c"/>
    <property type="match status" value="1"/>
</dbReference>
<dbReference type="PROSITE" id="PS50109">
    <property type="entry name" value="HIS_KIN"/>
    <property type="match status" value="1"/>
</dbReference>
<dbReference type="CDD" id="cd00075">
    <property type="entry name" value="HATPase"/>
    <property type="match status" value="1"/>
</dbReference>
<dbReference type="Gene3D" id="3.30.565.10">
    <property type="entry name" value="Histidine kinase-like ATPase, C-terminal domain"/>
    <property type="match status" value="1"/>
</dbReference>
<accession>A0ABW0BG87</accession>
<comment type="caution">
    <text evidence="9">The sequence shown here is derived from an EMBL/GenBank/DDBJ whole genome shotgun (WGS) entry which is preliminary data.</text>
</comment>
<dbReference type="SMART" id="SM00065">
    <property type="entry name" value="GAF"/>
    <property type="match status" value="2"/>
</dbReference>
<feature type="domain" description="Histidine kinase" evidence="8">
    <location>
        <begin position="386"/>
        <end position="601"/>
    </location>
</feature>
<organism evidence="9 10">
    <name type="scientific">Nocardioides taihuensis</name>
    <dbReference type="NCBI Taxonomy" id="1835606"/>
    <lineage>
        <taxon>Bacteria</taxon>
        <taxon>Bacillati</taxon>
        <taxon>Actinomycetota</taxon>
        <taxon>Actinomycetes</taxon>
        <taxon>Propionibacteriales</taxon>
        <taxon>Nocardioidaceae</taxon>
        <taxon>Nocardioides</taxon>
    </lineage>
</organism>
<dbReference type="EMBL" id="JBHSKD010000007">
    <property type="protein sequence ID" value="MFC5176320.1"/>
    <property type="molecule type" value="Genomic_DNA"/>
</dbReference>
<evidence type="ECO:0000256" key="1">
    <source>
        <dbReference type="ARBA" id="ARBA00000085"/>
    </source>
</evidence>
<keyword evidence="10" id="KW-1185">Reference proteome</keyword>
<keyword evidence="9" id="KW-0547">Nucleotide-binding</keyword>
<keyword evidence="5" id="KW-0808">Transferase</keyword>
<evidence type="ECO:0000256" key="2">
    <source>
        <dbReference type="ARBA" id="ARBA00004236"/>
    </source>
</evidence>
<dbReference type="InterPro" id="IPR003594">
    <property type="entry name" value="HATPase_dom"/>
</dbReference>
<sequence>MGAQGSREVLALRGLHDLMTRVNAVPDLEELLRTACQGVVDVLGFRLAVINCLDAHGYLECLAVAGEPSAVEAMMGRRTPADEILSEMEIADEWGRLRFLPHDRLPPDVTSGWIPDIEPLDVPDAWHPLDTLYAPLHDPSGRLLGVLGVDLPEDGLRPGALRRQVLEMYAVQAGLALHHAQERERLSEKLRLGNAARTIVATAARELDLALILGQSVAPLVEGFECERLWVRAIETTRTGETRGRGTGHPADMAGLATPELLAVAESLARRCWADNRTVVVGGLGDTSGGLLADEERGLLVGLLDGLGGGSLLGVPLGAGPECLGYLVLIRADTARSWGGEESEAALVIGHEIGRAVLHARLFERERELNGELQELDRYKGELISTITHELKTPLTTILGHAELLEDTPAPQESVRAIARNAERLQTLAEDLLLLAKVKDPHRPMIPVPVDVSALVRETHELFDLLAQRRGVRLEVADDGHGGGIHARGDRDELERALINVVGNAIKYTPGGGSVTLAVHTEGPDVVVTCRDTGLGIAEDDHATLFDEFNRSSNPDAQTRPGSGLGLAIVKRIVDRHRGTISLESTLGEGSTFRIAVPVAGPERS</sequence>
<dbReference type="InterPro" id="IPR003018">
    <property type="entry name" value="GAF"/>
</dbReference>
<evidence type="ECO:0000256" key="4">
    <source>
        <dbReference type="ARBA" id="ARBA00022553"/>
    </source>
</evidence>